<dbReference type="KEGG" id="cok:COCCU_12720"/>
<dbReference type="EMBL" id="CP046455">
    <property type="protein sequence ID" value="QGU08444.1"/>
    <property type="molecule type" value="Genomic_DNA"/>
</dbReference>
<evidence type="ECO:0000259" key="1">
    <source>
        <dbReference type="Pfam" id="PF13556"/>
    </source>
</evidence>
<accession>A0A6B8W4G9</accession>
<dbReference type="Gene3D" id="1.10.10.2840">
    <property type="entry name" value="PucR C-terminal helix-turn-helix domain"/>
    <property type="match status" value="1"/>
</dbReference>
<keyword evidence="3" id="KW-1185">Reference proteome</keyword>
<evidence type="ECO:0000313" key="3">
    <source>
        <dbReference type="Proteomes" id="UP000424462"/>
    </source>
</evidence>
<evidence type="ECO:0000313" key="2">
    <source>
        <dbReference type="EMBL" id="QGU08444.1"/>
    </source>
</evidence>
<proteinExistence type="predicted"/>
<gene>
    <name evidence="2" type="ORF">COCCU_12720</name>
</gene>
<dbReference type="InterPro" id="IPR042070">
    <property type="entry name" value="PucR_C-HTH_sf"/>
</dbReference>
<sequence>MKELLFEHEGRLAEDLFEFSETIDTLVESEVSLQDFFGAVARCLNRVIQGSVFRLQLQALPDISPAAEGWSSLGEGEIILQISPPLPDLAARLVEQRLIHALKIILRNGPATTAVESDADRLRSLLGKSGSPAQRVDNLQRLGLAESRLLTVVAIAGDSGELRRAAALAQDLGGGQSPLLARVGDVLAVILREEPHQEVGVPKGLSVGLGEALPPERIHESWEGAKTALRFSQPSKSRRAPHRVIDAVVVDIAKVGCLRVLVDAVDHRNVRELDDVRAIHELAEKGPPDTLNVLEAVAATESIRQAAQLVHLHHNTVATRVDAAEGVLRFPLREIYGRTRLLIALTLYRLHGSSGARRLDGAPVHA</sequence>
<feature type="domain" description="PucR C-terminal helix-turn-helix" evidence="1">
    <location>
        <begin position="292"/>
        <end position="346"/>
    </location>
</feature>
<dbReference type="Pfam" id="PF13556">
    <property type="entry name" value="HTH_30"/>
    <property type="match status" value="1"/>
</dbReference>
<dbReference type="InterPro" id="IPR025736">
    <property type="entry name" value="PucR_C-HTH_dom"/>
</dbReference>
<reference evidence="2 3" key="1">
    <citation type="submission" date="2019-11" db="EMBL/GenBank/DDBJ databases">
        <title>Complete genome sequence of Corynebacterium kalinowskii 1959, a novel Corynebacterium species isolated from soil of a small paddock in Vilsendorf, Germany.</title>
        <authorList>
            <person name="Schaffert L."/>
            <person name="Ruwe M."/>
            <person name="Milse J."/>
            <person name="Hanuschka K."/>
            <person name="Ortseifen V."/>
            <person name="Droste J."/>
            <person name="Brandt D."/>
            <person name="Schlueter L."/>
            <person name="Kutter Y."/>
            <person name="Vinke S."/>
            <person name="Viehoefer P."/>
            <person name="Jacob L."/>
            <person name="Luebke N.-C."/>
            <person name="Schulte-Berndt E."/>
            <person name="Hain C."/>
            <person name="Linder M."/>
            <person name="Schmidt P."/>
            <person name="Wollenschlaeger L."/>
            <person name="Luttermann T."/>
            <person name="Thieme E."/>
            <person name="Hassa J."/>
            <person name="Haak M."/>
            <person name="Wittchen M."/>
            <person name="Mentz A."/>
            <person name="Persicke M."/>
            <person name="Busche T."/>
            <person name="Ruckert C."/>
        </authorList>
    </citation>
    <scope>NUCLEOTIDE SEQUENCE [LARGE SCALE GENOMIC DNA]</scope>
    <source>
        <strain evidence="2 3">2039</strain>
    </source>
</reference>
<organism evidence="2 3">
    <name type="scientific">Corynebacterium occultum</name>
    <dbReference type="NCBI Taxonomy" id="2675219"/>
    <lineage>
        <taxon>Bacteria</taxon>
        <taxon>Bacillati</taxon>
        <taxon>Actinomycetota</taxon>
        <taxon>Actinomycetes</taxon>
        <taxon>Mycobacteriales</taxon>
        <taxon>Corynebacteriaceae</taxon>
        <taxon>Corynebacterium</taxon>
    </lineage>
</organism>
<name>A0A6B8W4G9_9CORY</name>
<dbReference type="Proteomes" id="UP000424462">
    <property type="component" value="Chromosome"/>
</dbReference>
<dbReference type="AlphaFoldDB" id="A0A6B8W4G9"/>
<protein>
    <recommendedName>
        <fullName evidence="1">PucR C-terminal helix-turn-helix domain-containing protein</fullName>
    </recommendedName>
</protein>